<evidence type="ECO:0000313" key="3">
    <source>
        <dbReference type="Proteomes" id="UP000297703"/>
    </source>
</evidence>
<gene>
    <name evidence="2" type="ORF">DR999_PMT21049</name>
</gene>
<name>A0A4D9DIM0_9SAUR</name>
<dbReference type="Proteomes" id="UP000297703">
    <property type="component" value="Unassembled WGS sequence"/>
</dbReference>
<keyword evidence="1" id="KW-0732">Signal</keyword>
<keyword evidence="3" id="KW-1185">Reference proteome</keyword>
<feature type="signal peptide" evidence="1">
    <location>
        <begin position="1"/>
        <end position="20"/>
    </location>
</feature>
<evidence type="ECO:0000256" key="1">
    <source>
        <dbReference type="SAM" id="SignalP"/>
    </source>
</evidence>
<reference evidence="2 3" key="2">
    <citation type="submission" date="2019-04" db="EMBL/GenBank/DDBJ databases">
        <title>The genome sequence of big-headed turtle.</title>
        <authorList>
            <person name="Gong S."/>
        </authorList>
    </citation>
    <scope>NUCLEOTIDE SEQUENCE [LARGE SCALE GENOMIC DNA]</scope>
    <source>
        <strain evidence="2">DO16091913</strain>
        <tissue evidence="2">Muscle</tissue>
    </source>
</reference>
<comment type="caution">
    <text evidence="2">The sequence shown here is derived from an EMBL/GenBank/DDBJ whole genome shotgun (WGS) entry which is preliminary data.</text>
</comment>
<accession>A0A4D9DIM0</accession>
<sequence>MWRYAWGLLPACAWTAAAVALPSMAGGEGCQCQTSAVWSGALRGSPYLRGTITTPRAELVPAAALPLAPTKRAFSGEGHESSELLLQAGHCLPLFSCSRKPPGQAG</sequence>
<dbReference type="AlphaFoldDB" id="A0A4D9DIM0"/>
<feature type="chain" id="PRO_5020040444" evidence="1">
    <location>
        <begin position="21"/>
        <end position="106"/>
    </location>
</feature>
<organism evidence="2 3">
    <name type="scientific">Platysternon megacephalum</name>
    <name type="common">big-headed turtle</name>
    <dbReference type="NCBI Taxonomy" id="55544"/>
    <lineage>
        <taxon>Eukaryota</taxon>
        <taxon>Metazoa</taxon>
        <taxon>Chordata</taxon>
        <taxon>Craniata</taxon>
        <taxon>Vertebrata</taxon>
        <taxon>Euteleostomi</taxon>
        <taxon>Archelosauria</taxon>
        <taxon>Testudinata</taxon>
        <taxon>Testudines</taxon>
        <taxon>Cryptodira</taxon>
        <taxon>Durocryptodira</taxon>
        <taxon>Testudinoidea</taxon>
        <taxon>Platysternidae</taxon>
        <taxon>Platysternon</taxon>
    </lineage>
</organism>
<proteinExistence type="predicted"/>
<dbReference type="EMBL" id="QXTE01000527">
    <property type="protein sequence ID" value="TFJ97130.1"/>
    <property type="molecule type" value="Genomic_DNA"/>
</dbReference>
<evidence type="ECO:0000313" key="2">
    <source>
        <dbReference type="EMBL" id="TFJ97130.1"/>
    </source>
</evidence>
<reference evidence="2 3" key="1">
    <citation type="submission" date="2019-04" db="EMBL/GenBank/DDBJ databases">
        <title>Draft genome of the big-headed turtle Platysternon megacephalum.</title>
        <authorList>
            <person name="Gong S."/>
        </authorList>
    </citation>
    <scope>NUCLEOTIDE SEQUENCE [LARGE SCALE GENOMIC DNA]</scope>
    <source>
        <strain evidence="2">DO16091913</strain>
        <tissue evidence="2">Muscle</tissue>
    </source>
</reference>
<protein>
    <submittedName>
        <fullName evidence="2">Acidic mammalian chitinase-like</fullName>
    </submittedName>
</protein>